<dbReference type="PANTHER" id="PTHR10010">
    <property type="entry name" value="SOLUTE CARRIER FAMILY 34 SODIUM PHOSPHATE , MEMBER 2-RELATED"/>
    <property type="match status" value="1"/>
</dbReference>
<dbReference type="InterPro" id="IPR003841">
    <property type="entry name" value="Na/Pi_transpt"/>
</dbReference>
<evidence type="ECO:0000313" key="8">
    <source>
        <dbReference type="EMBL" id="RAH98311.1"/>
    </source>
</evidence>
<evidence type="ECO:0000256" key="5">
    <source>
        <dbReference type="ARBA" id="ARBA00023136"/>
    </source>
</evidence>
<gene>
    <name evidence="8" type="ORF">DLJ53_26760</name>
</gene>
<comment type="subcellular location">
    <subcellularLocation>
        <location evidence="1">Cell membrane</location>
        <topology evidence="1">Multi-pass membrane protein</topology>
    </subcellularLocation>
</comment>
<comment type="caution">
    <text evidence="8">The sequence shown here is derived from an EMBL/GenBank/DDBJ whole genome shotgun (WGS) entry which is preliminary data.</text>
</comment>
<evidence type="ECO:0000313" key="9">
    <source>
        <dbReference type="Proteomes" id="UP000249590"/>
    </source>
</evidence>
<keyword evidence="5 6" id="KW-0472">Membrane</keyword>
<protein>
    <recommendedName>
        <fullName evidence="7">PhoU domain-containing protein</fullName>
    </recommendedName>
</protein>
<feature type="transmembrane region" description="Helical" evidence="6">
    <location>
        <begin position="95"/>
        <end position="121"/>
    </location>
</feature>
<name>A0A8B2NGQ8_9HYPH</name>
<dbReference type="AlphaFoldDB" id="A0A8B2NGQ8"/>
<keyword evidence="9" id="KW-1185">Reference proteome</keyword>
<dbReference type="GO" id="GO:0005436">
    <property type="term" value="F:sodium:phosphate symporter activity"/>
    <property type="evidence" value="ECO:0007669"/>
    <property type="project" value="InterPro"/>
</dbReference>
<feature type="transmembrane region" description="Helical" evidence="6">
    <location>
        <begin position="71"/>
        <end position="89"/>
    </location>
</feature>
<accession>A0A8B2NGQ8</accession>
<dbReference type="SUPFAM" id="SSF109755">
    <property type="entry name" value="PhoU-like"/>
    <property type="match status" value="1"/>
</dbReference>
<feature type="transmembrane region" description="Helical" evidence="6">
    <location>
        <begin position="238"/>
        <end position="259"/>
    </location>
</feature>
<dbReference type="InterPro" id="IPR026022">
    <property type="entry name" value="PhoU_dom"/>
</dbReference>
<dbReference type="PANTHER" id="PTHR10010:SF46">
    <property type="entry name" value="SODIUM-DEPENDENT PHOSPHATE TRANSPORT PROTEIN 2B"/>
    <property type="match status" value="1"/>
</dbReference>
<feature type="transmembrane region" description="Helical" evidence="6">
    <location>
        <begin position="208"/>
        <end position="232"/>
    </location>
</feature>
<evidence type="ECO:0000259" key="7">
    <source>
        <dbReference type="Pfam" id="PF01895"/>
    </source>
</evidence>
<dbReference type="Pfam" id="PF01895">
    <property type="entry name" value="PhoU"/>
    <property type="match status" value="1"/>
</dbReference>
<dbReference type="OrthoDB" id="5778511at2"/>
<feature type="transmembrane region" description="Helical" evidence="6">
    <location>
        <begin position="280"/>
        <end position="301"/>
    </location>
</feature>
<keyword evidence="2" id="KW-1003">Cell membrane</keyword>
<dbReference type="NCBIfam" id="NF037997">
    <property type="entry name" value="Na_Pi_symport"/>
    <property type="match status" value="1"/>
</dbReference>
<dbReference type="Gene3D" id="1.20.58.220">
    <property type="entry name" value="Phosphate transport system protein phou homolog 2, domain 2"/>
    <property type="match status" value="1"/>
</dbReference>
<keyword evidence="4 6" id="KW-1133">Transmembrane helix</keyword>
<evidence type="ECO:0000256" key="4">
    <source>
        <dbReference type="ARBA" id="ARBA00022989"/>
    </source>
</evidence>
<reference evidence="8 9" key="1">
    <citation type="submission" date="2018-05" db="EMBL/GenBank/DDBJ databases">
        <title>Acuticoccus sediminis sp. nov., isolated from deep-sea sediment of Indian Ocean.</title>
        <authorList>
            <person name="Liu X."/>
            <person name="Lai Q."/>
            <person name="Du Y."/>
            <person name="Sun F."/>
            <person name="Zhang X."/>
            <person name="Wang S."/>
            <person name="Shao Z."/>
        </authorList>
    </citation>
    <scope>NUCLEOTIDE SEQUENCE [LARGE SCALE GENOMIC DNA]</scope>
    <source>
        <strain evidence="8 9">PTG4-2</strain>
    </source>
</reference>
<dbReference type="Pfam" id="PF02690">
    <property type="entry name" value="Na_Pi_cotrans"/>
    <property type="match status" value="1"/>
</dbReference>
<organism evidence="8 9">
    <name type="scientific">Acuticoccus sediminis</name>
    <dbReference type="NCBI Taxonomy" id="2184697"/>
    <lineage>
        <taxon>Bacteria</taxon>
        <taxon>Pseudomonadati</taxon>
        <taxon>Pseudomonadota</taxon>
        <taxon>Alphaproteobacteria</taxon>
        <taxon>Hyphomicrobiales</taxon>
        <taxon>Amorphaceae</taxon>
        <taxon>Acuticoccus</taxon>
    </lineage>
</organism>
<dbReference type="EMBL" id="QHHQ01000007">
    <property type="protein sequence ID" value="RAH98311.1"/>
    <property type="molecule type" value="Genomic_DNA"/>
</dbReference>
<evidence type="ECO:0000256" key="2">
    <source>
        <dbReference type="ARBA" id="ARBA00022475"/>
    </source>
</evidence>
<feature type="transmembrane region" description="Helical" evidence="6">
    <location>
        <begin position="133"/>
        <end position="154"/>
    </location>
</feature>
<evidence type="ECO:0000256" key="6">
    <source>
        <dbReference type="SAM" id="Phobius"/>
    </source>
</evidence>
<feature type="domain" description="PhoU" evidence="7">
    <location>
        <begin position="342"/>
        <end position="420"/>
    </location>
</feature>
<dbReference type="GO" id="GO:0005886">
    <property type="term" value="C:plasma membrane"/>
    <property type="evidence" value="ECO:0007669"/>
    <property type="project" value="UniProtKB-SubCell"/>
</dbReference>
<keyword evidence="3 6" id="KW-0812">Transmembrane</keyword>
<proteinExistence type="predicted"/>
<dbReference type="GO" id="GO:0044341">
    <property type="term" value="P:sodium-dependent phosphate transport"/>
    <property type="evidence" value="ECO:0007669"/>
    <property type="project" value="InterPro"/>
</dbReference>
<evidence type="ECO:0000256" key="1">
    <source>
        <dbReference type="ARBA" id="ARBA00004651"/>
    </source>
</evidence>
<evidence type="ECO:0000256" key="3">
    <source>
        <dbReference type="ARBA" id="ARBA00022692"/>
    </source>
</evidence>
<sequence>METFAHLAGAVALLLWGIRTVRTGVERLLGPRIEAHVAMLTGRRTGAFGVGAAVAFALQSSTAVRLMAASFYAGGVLALPAGLAAALGAEVGSSLAAAVLNVDVALLAPVLLVAGYITFSVARERRGKHVGRIILGLAFILTSLSLMSTATAILGANEDAADIIRIASTYPAALVLVAALATWLMHSSIAAILMIAHLAGGGGLPPEAALWMVVGVNAGSALPALVSGWTLAGPARELLVAAFAMRIAAVAVGALVLAAPGIGDLAAVRFAAGHVILAHLALNVAMAVALLPFVGIIAALVRRAAPKRVAEGGRAASHIFLAPEDVRHPGTALINIANEAARVAHIVYDMVGGISELFWHGDADARIKSLEDDVDRLYREVTLYMASIRLDELDDDERRQWFELFEFVTHLEHVGDIITRNIIDLAKRKRKAGLDFSPAGAREIEGLTAELSDIFRYAQAVFLSRDPHRAEELVAAKRRFRSHTLDSQRRHALRLSSGVTSSIASSRIHLDLLRELQRINSHLTAVAYPLLPEAS</sequence>
<feature type="transmembrane region" description="Helical" evidence="6">
    <location>
        <begin position="174"/>
        <end position="196"/>
    </location>
</feature>
<dbReference type="InterPro" id="IPR038078">
    <property type="entry name" value="PhoU-like_sf"/>
</dbReference>
<dbReference type="Proteomes" id="UP000249590">
    <property type="component" value="Unassembled WGS sequence"/>
</dbReference>
<dbReference type="RefSeq" id="WP_111351135.1">
    <property type="nucleotide sequence ID" value="NZ_QHHQ01000007.1"/>
</dbReference>